<feature type="domain" description="Cation/H+ exchanger transmembrane" evidence="11">
    <location>
        <begin position="13"/>
        <end position="359"/>
    </location>
</feature>
<feature type="transmembrane region" description="Helical" evidence="10">
    <location>
        <begin position="201"/>
        <end position="218"/>
    </location>
</feature>
<evidence type="ECO:0000256" key="7">
    <source>
        <dbReference type="ARBA" id="ARBA00023065"/>
    </source>
</evidence>
<feature type="transmembrane region" description="Helical" evidence="10">
    <location>
        <begin position="82"/>
        <end position="103"/>
    </location>
</feature>
<evidence type="ECO:0000256" key="2">
    <source>
        <dbReference type="ARBA" id="ARBA00022448"/>
    </source>
</evidence>
<dbReference type="PANTHER" id="PTHR43562">
    <property type="entry name" value="NAPA-TYPE SODIUM/HYDROGEN ANTIPORTER"/>
    <property type="match status" value="1"/>
</dbReference>
<feature type="transmembrane region" description="Helical" evidence="10">
    <location>
        <begin position="169"/>
        <end position="189"/>
    </location>
</feature>
<organism evidence="12 13">
    <name type="scientific">Methanosuratincola subterraneus</name>
    <dbReference type="NCBI Taxonomy" id="2593994"/>
    <lineage>
        <taxon>Archaea</taxon>
        <taxon>Thermoproteota</taxon>
        <taxon>Methanosuratincolia</taxon>
        <taxon>Candidatus Methanomethylicales</taxon>
        <taxon>Candidatus Methanomethylicaceae</taxon>
        <taxon>Candidatus Methanosuratincola (ex Vanwonterghem et al. 2016)</taxon>
    </lineage>
</organism>
<protein>
    <recommendedName>
        <fullName evidence="11">Cation/H+ exchanger transmembrane domain-containing protein</fullName>
    </recommendedName>
</protein>
<feature type="transmembrane region" description="Helical" evidence="10">
    <location>
        <begin position="224"/>
        <end position="241"/>
    </location>
</feature>
<reference evidence="12 13" key="1">
    <citation type="submission" date="2018-12" db="EMBL/GenBank/DDBJ databases">
        <title>The complete genome of the methanogenic archaea of the candidate phylum Verstraetearchaeota, obtained from the metagenome of underground thermal water.</title>
        <authorList>
            <person name="Kadnikov V.V."/>
            <person name="Mardanov A.V."/>
            <person name="Beletsky A.V."/>
            <person name="Karnachuk O.V."/>
            <person name="Ravin N.V."/>
        </authorList>
    </citation>
    <scope>NUCLEOTIDE SEQUENCE [LARGE SCALE GENOMIC DNA]</scope>
    <source>
        <strain evidence="12">Ch88</strain>
    </source>
</reference>
<gene>
    <name evidence="12" type="ORF">Metus_0328</name>
</gene>
<feature type="transmembrane region" description="Helical" evidence="10">
    <location>
        <begin position="309"/>
        <end position="330"/>
    </location>
</feature>
<dbReference type="InterPro" id="IPR006153">
    <property type="entry name" value="Cation/H_exchanger_TM"/>
</dbReference>
<dbReference type="GO" id="GO:0015297">
    <property type="term" value="F:antiporter activity"/>
    <property type="evidence" value="ECO:0007669"/>
    <property type="project" value="UniProtKB-KW"/>
</dbReference>
<feature type="transmembrane region" description="Helical" evidence="10">
    <location>
        <begin position="280"/>
        <end position="302"/>
    </location>
</feature>
<dbReference type="Gene3D" id="1.20.1530.20">
    <property type="match status" value="1"/>
</dbReference>
<evidence type="ECO:0000256" key="9">
    <source>
        <dbReference type="ARBA" id="ARBA00023201"/>
    </source>
</evidence>
<evidence type="ECO:0000256" key="5">
    <source>
        <dbReference type="ARBA" id="ARBA00022989"/>
    </source>
</evidence>
<feature type="transmembrane region" description="Helical" evidence="10">
    <location>
        <begin position="109"/>
        <end position="131"/>
    </location>
</feature>
<dbReference type="GO" id="GO:0016020">
    <property type="term" value="C:membrane"/>
    <property type="evidence" value="ECO:0007669"/>
    <property type="project" value="UniProtKB-SubCell"/>
</dbReference>
<evidence type="ECO:0000256" key="6">
    <source>
        <dbReference type="ARBA" id="ARBA00023053"/>
    </source>
</evidence>
<keyword evidence="2" id="KW-0813">Transport</keyword>
<feature type="transmembrane region" description="Helical" evidence="10">
    <location>
        <begin position="143"/>
        <end position="163"/>
    </location>
</feature>
<evidence type="ECO:0000256" key="8">
    <source>
        <dbReference type="ARBA" id="ARBA00023136"/>
    </source>
</evidence>
<comment type="subcellular location">
    <subcellularLocation>
        <location evidence="1">Membrane</location>
        <topology evidence="1">Multi-pass membrane protein</topology>
    </subcellularLocation>
</comment>
<dbReference type="Pfam" id="PF00999">
    <property type="entry name" value="Na_H_Exchanger"/>
    <property type="match status" value="1"/>
</dbReference>
<keyword evidence="7" id="KW-0406">Ion transport</keyword>
<evidence type="ECO:0000313" key="12">
    <source>
        <dbReference type="EMBL" id="RWX74303.1"/>
    </source>
</evidence>
<dbReference type="PANTHER" id="PTHR43562:SF3">
    <property type="entry name" value="SODIUM ION_PROTON EXCHANGER (EUROFUNG)"/>
    <property type="match status" value="1"/>
</dbReference>
<evidence type="ECO:0000256" key="1">
    <source>
        <dbReference type="ARBA" id="ARBA00004141"/>
    </source>
</evidence>
<feature type="transmembrane region" description="Helical" evidence="10">
    <location>
        <begin position="342"/>
        <end position="360"/>
    </location>
</feature>
<keyword evidence="8 10" id="KW-0472">Membrane</keyword>
<dbReference type="GO" id="GO:1902600">
    <property type="term" value="P:proton transmembrane transport"/>
    <property type="evidence" value="ECO:0007669"/>
    <property type="project" value="InterPro"/>
</dbReference>
<feature type="transmembrane region" description="Helical" evidence="10">
    <location>
        <begin position="253"/>
        <end position="274"/>
    </location>
</feature>
<feature type="transmembrane region" description="Helical" evidence="10">
    <location>
        <begin position="6"/>
        <end position="22"/>
    </location>
</feature>
<dbReference type="InterPro" id="IPR038770">
    <property type="entry name" value="Na+/solute_symporter_sf"/>
</dbReference>
<evidence type="ECO:0000259" key="11">
    <source>
        <dbReference type="Pfam" id="PF00999"/>
    </source>
</evidence>
<dbReference type="GO" id="GO:0006814">
    <property type="term" value="P:sodium ion transport"/>
    <property type="evidence" value="ECO:0007669"/>
    <property type="project" value="UniProtKB-KW"/>
</dbReference>
<dbReference type="Proteomes" id="UP000288215">
    <property type="component" value="Unassembled WGS sequence"/>
</dbReference>
<evidence type="ECO:0000256" key="3">
    <source>
        <dbReference type="ARBA" id="ARBA00022449"/>
    </source>
</evidence>
<evidence type="ECO:0000256" key="10">
    <source>
        <dbReference type="SAM" id="Phobius"/>
    </source>
</evidence>
<dbReference type="EMBL" id="RXGA01000001">
    <property type="protein sequence ID" value="RWX74303.1"/>
    <property type="molecule type" value="Genomic_DNA"/>
</dbReference>
<accession>A0A3S3VGY8</accession>
<proteinExistence type="predicted"/>
<keyword evidence="3" id="KW-0050">Antiport</keyword>
<evidence type="ECO:0000313" key="13">
    <source>
        <dbReference type="Proteomes" id="UP000288215"/>
    </source>
</evidence>
<feature type="transmembrane region" description="Helical" evidence="10">
    <location>
        <begin position="53"/>
        <end position="70"/>
    </location>
</feature>
<comment type="caution">
    <text evidence="12">The sequence shown here is derived from an EMBL/GenBank/DDBJ whole genome shotgun (WGS) entry which is preliminary data.</text>
</comment>
<name>A0A3S3VGY8_METS7</name>
<keyword evidence="6" id="KW-0915">Sodium</keyword>
<keyword evidence="5 10" id="KW-1133">Transmembrane helix</keyword>
<keyword evidence="4 10" id="KW-0812">Transmembrane</keyword>
<evidence type="ECO:0000256" key="4">
    <source>
        <dbReference type="ARBA" id="ARBA00022692"/>
    </source>
</evidence>
<sequence>MVDLYSAALVSTSIALAAILSIRFRVSSAIFEVTAGIILSNFLGVQIESWLDFLGTFGGLMLTFLAGAEIETRLMKKNLKPSLVIGTMSFLAPLLGVVFFLTIFTDWPLITKVAASLALTTTSVAVVYAVLTEYDLLKLQIGSVIIAVTFVNDIMTLIGINILSPSFNLYTLLFFAIILSMILIIPRMLKYVFIKYGRRSVEIELRLILALILGVALIADVGKLHAVFGVFLLGFLFANSIQKYDEIRSKMRTITFALLSPAFFIKAGLLISLPTVANNIALVLGILAAKLLSKFAGTYLLCKKWIPEGAAFSTLMFSTGLTVGIITATLGFELGLLDRTQFSIIVISVILSAIVPTIIAKKYIPKKI</sequence>
<keyword evidence="9" id="KW-0739">Sodium transport</keyword>
<dbReference type="AlphaFoldDB" id="A0A3S3VGY8"/>